<feature type="compositionally biased region" description="Basic and acidic residues" evidence="1">
    <location>
        <begin position="36"/>
        <end position="52"/>
    </location>
</feature>
<keyword evidence="2" id="KW-0732">Signal</keyword>
<feature type="chain" id="PRO_5021446019" evidence="2">
    <location>
        <begin position="24"/>
        <end position="147"/>
    </location>
</feature>
<proteinExistence type="predicted"/>
<feature type="signal peptide" evidence="2">
    <location>
        <begin position="1"/>
        <end position="23"/>
    </location>
</feature>
<comment type="caution">
    <text evidence="3">The sequence shown here is derived from an EMBL/GenBank/DDBJ whole genome shotgun (WGS) entry which is preliminary data.</text>
</comment>
<evidence type="ECO:0000313" key="4">
    <source>
        <dbReference type="Proteomes" id="UP000316759"/>
    </source>
</evidence>
<evidence type="ECO:0000256" key="2">
    <source>
        <dbReference type="SAM" id="SignalP"/>
    </source>
</evidence>
<dbReference type="OrthoDB" id="10585818at2759"/>
<dbReference type="EMBL" id="SUNJ01002929">
    <property type="protein sequence ID" value="TPP65618.1"/>
    <property type="molecule type" value="Genomic_DNA"/>
</dbReference>
<evidence type="ECO:0000313" key="3">
    <source>
        <dbReference type="EMBL" id="TPP65618.1"/>
    </source>
</evidence>
<feature type="region of interest" description="Disordered" evidence="1">
    <location>
        <begin position="26"/>
        <end position="68"/>
    </location>
</feature>
<organism evidence="3 4">
    <name type="scientific">Fasciola gigantica</name>
    <name type="common">Giant liver fluke</name>
    <dbReference type="NCBI Taxonomy" id="46835"/>
    <lineage>
        <taxon>Eukaryota</taxon>
        <taxon>Metazoa</taxon>
        <taxon>Spiralia</taxon>
        <taxon>Lophotrochozoa</taxon>
        <taxon>Platyhelminthes</taxon>
        <taxon>Trematoda</taxon>
        <taxon>Digenea</taxon>
        <taxon>Plagiorchiida</taxon>
        <taxon>Echinostomata</taxon>
        <taxon>Echinostomatoidea</taxon>
        <taxon>Fasciolidae</taxon>
        <taxon>Fasciola</taxon>
    </lineage>
</organism>
<reference evidence="3 4" key="1">
    <citation type="submission" date="2019-04" db="EMBL/GenBank/DDBJ databases">
        <title>Annotation for the trematode Fasciola gigantica.</title>
        <authorList>
            <person name="Choi Y.-J."/>
        </authorList>
    </citation>
    <scope>NUCLEOTIDE SEQUENCE [LARGE SCALE GENOMIC DNA]</scope>
    <source>
        <strain evidence="3">Uganda_cow_1</strain>
    </source>
</reference>
<dbReference type="Proteomes" id="UP000316759">
    <property type="component" value="Unassembled WGS sequence"/>
</dbReference>
<feature type="region of interest" description="Disordered" evidence="1">
    <location>
        <begin position="125"/>
        <end position="147"/>
    </location>
</feature>
<dbReference type="AlphaFoldDB" id="A0A504Z6Y2"/>
<sequence>MQPISTRISAFILLILCIGISSSEDVENSNGPPLSEKTEQSVKQSEQTKDEQADPVGSDDIGADSAENEDLLENLQRFGLLAYEQIKQLGEQYMRGEDSLNLKQTVAEGAKFIRSILDLAIASLDTDEDVNTESSSAKFFDQSREEL</sequence>
<evidence type="ECO:0000256" key="1">
    <source>
        <dbReference type="SAM" id="MobiDB-lite"/>
    </source>
</evidence>
<name>A0A504Z6Y2_FASGI</name>
<gene>
    <name evidence="3" type="ORF">FGIG_00230</name>
</gene>
<protein>
    <submittedName>
        <fullName evidence="3">Uncharacterized protein</fullName>
    </submittedName>
</protein>
<keyword evidence="4" id="KW-1185">Reference proteome</keyword>
<accession>A0A504Z6Y2</accession>